<evidence type="ECO:0000313" key="2">
    <source>
        <dbReference type="EMBL" id="SCE97747.1"/>
    </source>
</evidence>
<feature type="compositionally biased region" description="Low complexity" evidence="1">
    <location>
        <begin position="1"/>
        <end position="13"/>
    </location>
</feature>
<keyword evidence="3" id="KW-1185">Reference proteome</keyword>
<sequence>MPDTPAAHAARPTPTAPGPLSAEDGKLVVLARGARGRVGAVEGAAVRDQDGRTYAAASVALPSLTLTALQLAVASAVAAGASRLEAAVVVTEASTLDGAGHAAVRDLAVDAPIHVAAPDGTVLGTVTQ</sequence>
<dbReference type="EMBL" id="LT607412">
    <property type="protein sequence ID" value="SCE97747.1"/>
    <property type="molecule type" value="Genomic_DNA"/>
</dbReference>
<dbReference type="Gene3D" id="3.40.140.10">
    <property type="entry name" value="Cytidine Deaminase, domain 2"/>
    <property type="match status" value="1"/>
</dbReference>
<dbReference type="AlphaFoldDB" id="A0A1C4WNB3"/>
<feature type="region of interest" description="Disordered" evidence="1">
    <location>
        <begin position="1"/>
        <end position="23"/>
    </location>
</feature>
<name>A0A1C4WNB3_9ACTN</name>
<accession>A0A1C4WNB3</accession>
<dbReference type="OrthoDB" id="3392994at2"/>
<evidence type="ECO:0008006" key="4">
    <source>
        <dbReference type="Google" id="ProtNLM"/>
    </source>
</evidence>
<evidence type="ECO:0000256" key="1">
    <source>
        <dbReference type="SAM" id="MobiDB-lite"/>
    </source>
</evidence>
<proteinExistence type="predicted"/>
<gene>
    <name evidence="2" type="ORF">GA0070607_3903</name>
</gene>
<evidence type="ECO:0000313" key="3">
    <source>
        <dbReference type="Proteomes" id="UP000198243"/>
    </source>
</evidence>
<protein>
    <recommendedName>
        <fullName evidence="4">Cytidine deaminase</fullName>
    </recommendedName>
</protein>
<dbReference type="SUPFAM" id="SSF53927">
    <property type="entry name" value="Cytidine deaminase-like"/>
    <property type="match status" value="1"/>
</dbReference>
<organism evidence="2 3">
    <name type="scientific">Micromonospora coriariae</name>
    <dbReference type="NCBI Taxonomy" id="285665"/>
    <lineage>
        <taxon>Bacteria</taxon>
        <taxon>Bacillati</taxon>
        <taxon>Actinomycetota</taxon>
        <taxon>Actinomycetes</taxon>
        <taxon>Micromonosporales</taxon>
        <taxon>Micromonosporaceae</taxon>
        <taxon>Micromonospora</taxon>
    </lineage>
</organism>
<dbReference type="GO" id="GO:0003824">
    <property type="term" value="F:catalytic activity"/>
    <property type="evidence" value="ECO:0007669"/>
    <property type="project" value="InterPro"/>
</dbReference>
<dbReference type="Proteomes" id="UP000198243">
    <property type="component" value="Chromosome I"/>
</dbReference>
<reference evidence="3" key="1">
    <citation type="submission" date="2016-06" db="EMBL/GenBank/DDBJ databases">
        <authorList>
            <person name="Varghese N."/>
            <person name="Submissions Spin"/>
        </authorList>
    </citation>
    <scope>NUCLEOTIDE SEQUENCE [LARGE SCALE GENOMIC DNA]</scope>
    <source>
        <strain evidence="3">DSM 44875</strain>
    </source>
</reference>
<dbReference type="InterPro" id="IPR016193">
    <property type="entry name" value="Cytidine_deaminase-like"/>
</dbReference>
<dbReference type="RefSeq" id="WP_089019449.1">
    <property type="nucleotide sequence ID" value="NZ_LT607412.1"/>
</dbReference>